<dbReference type="InterPro" id="IPR011042">
    <property type="entry name" value="6-blade_b-propeller_TolB-like"/>
</dbReference>
<dbReference type="SUPFAM" id="SSF63829">
    <property type="entry name" value="Calcium-dependent phosphotriesterase"/>
    <property type="match status" value="1"/>
</dbReference>
<evidence type="ECO:0000313" key="4">
    <source>
        <dbReference type="EMBL" id="CAB4370219.1"/>
    </source>
</evidence>
<dbReference type="EMBL" id="CAEZTY010000129">
    <property type="protein sequence ID" value="CAB4601167.1"/>
    <property type="molecule type" value="Genomic_DNA"/>
</dbReference>
<dbReference type="Gene3D" id="2.120.10.30">
    <property type="entry name" value="TolB, C-terminal domain"/>
    <property type="match status" value="1"/>
</dbReference>
<gene>
    <name evidence="5" type="ORF">UFOPK1762_01936</name>
    <name evidence="6" type="ORF">UFOPK1906_00108</name>
    <name evidence="7" type="ORF">UFOPK2624_00004</name>
    <name evidence="8" type="ORF">UFOPK2969_01653</name>
    <name evidence="3" type="ORF">UFOPK3331_01444</name>
    <name evidence="9" type="ORF">UFOPK3785_00070</name>
    <name evidence="10" type="ORF">UFOPK3927_01709</name>
    <name evidence="4" type="ORF">UFOPK4201_00074</name>
    <name evidence="11" type="ORF">UFOPK4371_01466</name>
</gene>
<name>A0A6J7VLR4_9ZZZZ</name>
<evidence type="ECO:0000313" key="11">
    <source>
        <dbReference type="EMBL" id="CAB5078302.1"/>
    </source>
</evidence>
<evidence type="ECO:0000313" key="8">
    <source>
        <dbReference type="EMBL" id="CAB4804488.1"/>
    </source>
</evidence>
<sequence>MGEVDQRVILDGLWFAEGPRWHESRLWFSDMHGHRVISTDLDGDSRTEAELNDDEPSGLGWLPDGSLLVVAMETQQLRRFTSATGLTVHADLSSVARGSLNDMIVARDGTAYVGDMGHRIQEGGERRPGQTIAVRADGTWFVAADDLESPNGHILTPDERTLLIAESAAARVTAFDRAVDGTLSNRRIYASLQPSNEGPQFAPPDGICLDAEGAVWVADPIGARVFRALPGGETTHEYRLEGLIPVACVLGGVDRRTLLICAAADWKRDEVRKAPSGIIAAIDVDIAGVGRP</sequence>
<evidence type="ECO:0000313" key="10">
    <source>
        <dbReference type="EMBL" id="CAB4998019.1"/>
    </source>
</evidence>
<dbReference type="PANTHER" id="PTHR10907:SF47">
    <property type="entry name" value="REGUCALCIN"/>
    <property type="match status" value="1"/>
</dbReference>
<dbReference type="GO" id="GO:0019853">
    <property type="term" value="P:L-ascorbic acid biosynthetic process"/>
    <property type="evidence" value="ECO:0007669"/>
    <property type="project" value="TreeGrafter"/>
</dbReference>
<dbReference type="EMBL" id="CAESAL010000061">
    <property type="protein sequence ID" value="CAB4344953.1"/>
    <property type="molecule type" value="Genomic_DNA"/>
</dbReference>
<dbReference type="EMBL" id="CAEZXY010000001">
    <property type="protein sequence ID" value="CAB4691574.1"/>
    <property type="molecule type" value="Genomic_DNA"/>
</dbReference>
<evidence type="ECO:0000313" key="9">
    <source>
        <dbReference type="EMBL" id="CAB4939367.1"/>
    </source>
</evidence>
<dbReference type="GO" id="GO:0005509">
    <property type="term" value="F:calcium ion binding"/>
    <property type="evidence" value="ECO:0007669"/>
    <property type="project" value="TreeGrafter"/>
</dbReference>
<dbReference type="EMBL" id="CAFBOK010000258">
    <property type="protein sequence ID" value="CAB4998019.1"/>
    <property type="molecule type" value="Genomic_DNA"/>
</dbReference>
<evidence type="ECO:0000313" key="6">
    <source>
        <dbReference type="EMBL" id="CAB4612043.1"/>
    </source>
</evidence>
<dbReference type="GO" id="GO:0004341">
    <property type="term" value="F:gluconolactonase activity"/>
    <property type="evidence" value="ECO:0007669"/>
    <property type="project" value="TreeGrafter"/>
</dbReference>
<proteinExistence type="inferred from homology"/>
<dbReference type="Pfam" id="PF08450">
    <property type="entry name" value="SGL"/>
    <property type="match status" value="1"/>
</dbReference>
<dbReference type="EMBL" id="CAEZVC010000003">
    <property type="protein sequence ID" value="CAB4612043.1"/>
    <property type="molecule type" value="Genomic_DNA"/>
</dbReference>
<organism evidence="11">
    <name type="scientific">freshwater metagenome</name>
    <dbReference type="NCBI Taxonomy" id="449393"/>
    <lineage>
        <taxon>unclassified sequences</taxon>
        <taxon>metagenomes</taxon>
        <taxon>ecological metagenomes</taxon>
    </lineage>
</organism>
<dbReference type="EMBL" id="CAFBRD010000097">
    <property type="protein sequence ID" value="CAB5078302.1"/>
    <property type="molecule type" value="Genomic_DNA"/>
</dbReference>
<feature type="domain" description="SMP-30/Gluconolactonase/LRE-like region" evidence="2">
    <location>
        <begin position="15"/>
        <end position="263"/>
    </location>
</feature>
<reference evidence="11" key="1">
    <citation type="submission" date="2020-05" db="EMBL/GenBank/DDBJ databases">
        <authorList>
            <person name="Chiriac C."/>
            <person name="Salcher M."/>
            <person name="Ghai R."/>
            <person name="Kavagutti S V."/>
        </authorList>
    </citation>
    <scope>NUCLEOTIDE SEQUENCE</scope>
</reference>
<dbReference type="PANTHER" id="PTHR10907">
    <property type="entry name" value="REGUCALCIN"/>
    <property type="match status" value="1"/>
</dbReference>
<evidence type="ECO:0000256" key="1">
    <source>
        <dbReference type="ARBA" id="ARBA00008853"/>
    </source>
</evidence>
<evidence type="ECO:0000313" key="7">
    <source>
        <dbReference type="EMBL" id="CAB4691574.1"/>
    </source>
</evidence>
<evidence type="ECO:0000313" key="3">
    <source>
        <dbReference type="EMBL" id="CAB4344953.1"/>
    </source>
</evidence>
<dbReference type="EMBL" id="CAFAAD010000174">
    <property type="protein sequence ID" value="CAB4804488.1"/>
    <property type="molecule type" value="Genomic_DNA"/>
</dbReference>
<dbReference type="AlphaFoldDB" id="A0A6J7VLR4"/>
<evidence type="ECO:0000259" key="2">
    <source>
        <dbReference type="Pfam" id="PF08450"/>
    </source>
</evidence>
<evidence type="ECO:0000313" key="5">
    <source>
        <dbReference type="EMBL" id="CAB4601167.1"/>
    </source>
</evidence>
<dbReference type="EMBL" id="CAEUNJ010000002">
    <property type="protein sequence ID" value="CAB4370219.1"/>
    <property type="molecule type" value="Genomic_DNA"/>
</dbReference>
<dbReference type="EMBL" id="CAFBNJ010000002">
    <property type="protein sequence ID" value="CAB4939367.1"/>
    <property type="molecule type" value="Genomic_DNA"/>
</dbReference>
<protein>
    <submittedName>
        <fullName evidence="11">Unannotated protein</fullName>
    </submittedName>
</protein>
<comment type="similarity">
    <text evidence="1">Belongs to the SMP-30/CGR1 family.</text>
</comment>
<accession>A0A6J7VLR4</accession>
<dbReference type="InterPro" id="IPR013658">
    <property type="entry name" value="SGL"/>
</dbReference>